<dbReference type="AlphaFoldDB" id="A0A3N2QCW5"/>
<proteinExistence type="predicted"/>
<keyword evidence="2" id="KW-1185">Reference proteome</keyword>
<accession>A0A3N2QCW5</accession>
<reference evidence="1 2" key="1">
    <citation type="submission" date="2018-09" db="EMBL/GenBank/DDBJ databases">
        <title>Comparative Genomics of Wolbachia-Cardinium Dual Endosymbiosis in a Plant-Parasitic Nematode.</title>
        <authorList>
            <person name="Brown A.M.V."/>
            <person name="Wasala S.K."/>
            <person name="Howe D.K."/>
            <person name="Peetz A.B."/>
            <person name="Zasada I.A."/>
            <person name="Denver D.R."/>
        </authorList>
    </citation>
    <scope>NUCLEOTIDE SEQUENCE [LARGE SCALE GENOMIC DNA]</scope>
    <source>
        <strain evidence="1 2">Pp_1</strain>
    </source>
</reference>
<comment type="caution">
    <text evidence="1">The sequence shown here is derived from an EMBL/GenBank/DDBJ whole genome shotgun (WGS) entry which is preliminary data.</text>
</comment>
<sequence length="71" mass="7949">MKKSVKNKQLIVSILGITLLILLYPLRQMHAVALTKKIRLKNPTTKVSVNSCHPGLVNTNLFQDPISQKVI</sequence>
<gene>
    <name evidence="1" type="ORF">EDM02_00965</name>
</gene>
<dbReference type="Proteomes" id="UP000270927">
    <property type="component" value="Unassembled WGS sequence"/>
</dbReference>
<evidence type="ECO:0000313" key="2">
    <source>
        <dbReference type="Proteomes" id="UP000270927"/>
    </source>
</evidence>
<protein>
    <submittedName>
        <fullName evidence="1">Uncharacterized protein</fullName>
    </submittedName>
</protein>
<name>A0A3N2QCW5_9BACT</name>
<feature type="non-terminal residue" evidence="1">
    <location>
        <position position="71"/>
    </location>
</feature>
<evidence type="ECO:0000313" key="1">
    <source>
        <dbReference type="EMBL" id="ROT47673.1"/>
    </source>
</evidence>
<organism evidence="1 2">
    <name type="scientific">Candidatus Cardinium hertigii</name>
    <dbReference type="NCBI Taxonomy" id="247481"/>
    <lineage>
        <taxon>Bacteria</taxon>
        <taxon>Pseudomonadati</taxon>
        <taxon>Bacteroidota</taxon>
        <taxon>Cytophagia</taxon>
        <taxon>Cytophagales</taxon>
        <taxon>Amoebophilaceae</taxon>
        <taxon>Candidatus Cardinium</taxon>
    </lineage>
</organism>
<dbReference type="EMBL" id="RARA01000017">
    <property type="protein sequence ID" value="ROT47673.1"/>
    <property type="molecule type" value="Genomic_DNA"/>
</dbReference>
<dbReference type="RefSeq" id="WP_221179583.1">
    <property type="nucleotide sequence ID" value="NZ_RARA01000017.1"/>
</dbReference>